<keyword evidence="6" id="KW-1185">Reference proteome</keyword>
<dbReference type="Pfam" id="PF06889">
    <property type="entry name" value="DUF1266"/>
    <property type="match status" value="1"/>
</dbReference>
<dbReference type="GO" id="GO:0006260">
    <property type="term" value="P:DNA replication"/>
    <property type="evidence" value="ECO:0007669"/>
    <property type="project" value="UniProtKB-KW"/>
</dbReference>
<protein>
    <submittedName>
        <fullName evidence="5">Anaphase-promoting complex, cyclosome, subunit 3</fullName>
    </submittedName>
</protein>
<evidence type="ECO:0000259" key="4">
    <source>
        <dbReference type="PROSITE" id="PS50076"/>
    </source>
</evidence>
<keyword evidence="3" id="KW-1133">Transmembrane helix</keyword>
<evidence type="ECO:0000256" key="3">
    <source>
        <dbReference type="SAM" id="Phobius"/>
    </source>
</evidence>
<dbReference type="Proteomes" id="UP000199159">
    <property type="component" value="Unassembled WGS sequence"/>
</dbReference>
<dbReference type="Gene3D" id="1.25.40.10">
    <property type="entry name" value="Tetratricopeptide repeat domain"/>
    <property type="match status" value="1"/>
</dbReference>
<dbReference type="Pfam" id="PF12895">
    <property type="entry name" value="ANAPC3"/>
    <property type="match status" value="1"/>
</dbReference>
<organism evidence="5 6">
    <name type="scientific">Litchfieldia salsa</name>
    <dbReference type="NCBI Taxonomy" id="930152"/>
    <lineage>
        <taxon>Bacteria</taxon>
        <taxon>Bacillati</taxon>
        <taxon>Bacillota</taxon>
        <taxon>Bacilli</taxon>
        <taxon>Bacillales</taxon>
        <taxon>Bacillaceae</taxon>
        <taxon>Litchfieldia</taxon>
    </lineage>
</organism>
<name>A0A1H0X0V5_9BACI</name>
<dbReference type="SMART" id="SM00028">
    <property type="entry name" value="TPR"/>
    <property type="match status" value="3"/>
</dbReference>
<keyword evidence="3" id="KW-0812">Transmembrane</keyword>
<dbReference type="CDD" id="cd06257">
    <property type="entry name" value="DnaJ"/>
    <property type="match status" value="1"/>
</dbReference>
<dbReference type="Gene3D" id="1.10.287.110">
    <property type="entry name" value="DnaJ domain"/>
    <property type="match status" value="1"/>
</dbReference>
<dbReference type="SUPFAM" id="SSF48452">
    <property type="entry name" value="TPR-like"/>
    <property type="match status" value="1"/>
</dbReference>
<keyword evidence="2" id="KW-0346">Stress response</keyword>
<dbReference type="SUPFAM" id="SSF46565">
    <property type="entry name" value="Chaperone J-domain"/>
    <property type="match status" value="1"/>
</dbReference>
<dbReference type="InterPro" id="IPR011990">
    <property type="entry name" value="TPR-like_helical_dom_sf"/>
</dbReference>
<gene>
    <name evidence="5" type="ORF">SAMN05216565_1227</name>
</gene>
<dbReference type="InterPro" id="IPR036869">
    <property type="entry name" value="J_dom_sf"/>
</dbReference>
<evidence type="ECO:0000256" key="2">
    <source>
        <dbReference type="ARBA" id="ARBA00023016"/>
    </source>
</evidence>
<dbReference type="EMBL" id="FNJU01000022">
    <property type="protein sequence ID" value="SDP96581.1"/>
    <property type="molecule type" value="Genomic_DNA"/>
</dbReference>
<evidence type="ECO:0000313" key="6">
    <source>
        <dbReference type="Proteomes" id="UP000199159"/>
    </source>
</evidence>
<dbReference type="STRING" id="930152.SAMN05216565_1227"/>
<dbReference type="InterPro" id="IPR001623">
    <property type="entry name" value="DnaJ_domain"/>
</dbReference>
<keyword evidence="1" id="KW-0235">DNA replication</keyword>
<proteinExistence type="predicted"/>
<dbReference type="PROSITE" id="PS50076">
    <property type="entry name" value="DNAJ_2"/>
    <property type="match status" value="1"/>
</dbReference>
<feature type="domain" description="J" evidence="4">
    <location>
        <begin position="2"/>
        <end position="62"/>
    </location>
</feature>
<dbReference type="AlphaFoldDB" id="A0A1H0X0V5"/>
<dbReference type="InterPro" id="IPR019734">
    <property type="entry name" value="TPR_rpt"/>
</dbReference>
<sequence>MENWRMLGIDPTKDVSLIKKSYAKKLKIYHPENDPEGYQRLREAYETSLWQAKQVQTYSAFESEQEEIHFLISQQDDMTEQQSKRDGNHQLQVFMKDVETLYNDFFSRIQEENWITLLNSELVWDVNQKSDLQYSLLSFFENYHYLPHSVWLLFDNIFDWSNQTNLISEQFNQEFAEYLLHQISGSKEMSYYFFKEMDHFNYDEYLKLREEILNHLMEGNLEVAKGFFEKAFELYAEDPDLLRMYGVFHLQQADEISAQDSFTNALIHNPMDFDSFIFRAQIQYRSGQYEKVIKDCENLLSSESKNEEALSLIGKCHYQLGNVKEARHYFDLTLDVLDDLEDFEDLDEFVLEEGMYLDQSYYPALGGIGSDPHTASHKTLILNFCWWLTLMFIARNWIYLLLFFLLEIFTSLPLIITAILFVPVTWEVIKQSKVERLMLRNSQMNSKPVEQKSTNALNLYLRCLSSICVKSYVGYSAFYTHHEFAPIRDIWLRRRSLKKELKRWDIHNNYELKKKIDWHITEGYQHEFNQIRRRLSVLSLNARSAYIESNKEHLDYHKMIFVALGIYKIRPSGIAAFDIAWSIYFCRIGRALGHIDKDYALEIMIKAAQKAQQSYTNWNEYMTAYFLGRHFAEGETKLEYDESTFYYIRHLFNSLSTPLKVLNWNYDLLKDYKVNKNNLTKETNLFKYWRKKTKLIYLNKK</sequence>
<dbReference type="RefSeq" id="WP_090859723.1">
    <property type="nucleotide sequence ID" value="NZ_FNJU01000022.1"/>
</dbReference>
<accession>A0A1H0X0V5</accession>
<evidence type="ECO:0000313" key="5">
    <source>
        <dbReference type="EMBL" id="SDP96581.1"/>
    </source>
</evidence>
<evidence type="ECO:0000256" key="1">
    <source>
        <dbReference type="ARBA" id="ARBA00022705"/>
    </source>
</evidence>
<dbReference type="InterPro" id="IPR009677">
    <property type="entry name" value="DUF1266"/>
</dbReference>
<feature type="transmembrane region" description="Helical" evidence="3">
    <location>
        <begin position="408"/>
        <end position="429"/>
    </location>
</feature>
<reference evidence="6" key="1">
    <citation type="submission" date="2016-10" db="EMBL/GenBank/DDBJ databases">
        <authorList>
            <person name="Varghese N."/>
            <person name="Submissions S."/>
        </authorList>
    </citation>
    <scope>NUCLEOTIDE SEQUENCE [LARGE SCALE GENOMIC DNA]</scope>
    <source>
        <strain evidence="6">IBRC-M10078</strain>
    </source>
</reference>
<keyword evidence="3" id="KW-0472">Membrane</keyword>